<dbReference type="PANTHER" id="PTHR24241:SF83">
    <property type="entry name" value="G-PROTEIN COUPLED RECEPTOR 150-RELATED"/>
    <property type="match status" value="1"/>
</dbReference>
<comment type="similarity">
    <text evidence="2 8">Belongs to the G-protein coupled receptor 1 family.</text>
</comment>
<feature type="domain" description="G-protein coupled receptors family 1 profile" evidence="10">
    <location>
        <begin position="57"/>
        <end position="327"/>
    </location>
</feature>
<comment type="subcellular location">
    <subcellularLocation>
        <location evidence="1">Cell membrane</location>
        <topology evidence="1">Multi-pass membrane protein</topology>
    </subcellularLocation>
</comment>
<sequence>MEIPIAFRSINVTDHHSQNWTPSTTSSDEVFEILGPPYTRNLRIGLLTLMIVTALFGNVAVIFSICLPSCRKLRRIQVLFLNLAVADLLVCLFSMTSQLIWESMGREWVAGSVFCPIFKVLQTFTMVCSNYLIVCIALDRFIAVVFPLRRRPSTKNYILGAWLASFLPSVPNAFIFHELNATSGKKFCVAKFYTGYLSINHRRVYMAFILSSVFMIPISIIIVVYGRIIYAVWTRQKPFSAKWTSMDSVSSSSASKDNNIHSKYPKTMVKTFWMTAIVVISFLVCALPYFVLELYMAFGDPKDLNEDLVAMLGIMLAANSSINPCVYLISNSKWCSKNKSIGGDRLCCMPIHMKKEATRVVISTSV</sequence>
<evidence type="ECO:0000256" key="2">
    <source>
        <dbReference type="ARBA" id="ARBA00010663"/>
    </source>
</evidence>
<dbReference type="GO" id="GO:0004930">
    <property type="term" value="F:G protein-coupled receptor activity"/>
    <property type="evidence" value="ECO:0007669"/>
    <property type="project" value="UniProtKB-KW"/>
</dbReference>
<dbReference type="PROSITE" id="PS50262">
    <property type="entry name" value="G_PROTEIN_RECEP_F1_2"/>
    <property type="match status" value="1"/>
</dbReference>
<gene>
    <name evidence="11" type="ORF">TNCT_160851</name>
</gene>
<feature type="transmembrane region" description="Helical" evidence="9">
    <location>
        <begin position="272"/>
        <end position="296"/>
    </location>
</feature>
<evidence type="ECO:0000256" key="8">
    <source>
        <dbReference type="RuleBase" id="RU000688"/>
    </source>
</evidence>
<keyword evidence="8" id="KW-0297">G-protein coupled receptor</keyword>
<name>A0A8X6K2D4_TRICU</name>
<keyword evidence="5 9" id="KW-1133">Transmembrane helix</keyword>
<dbReference type="Gene3D" id="1.20.1070.10">
    <property type="entry name" value="Rhodopsin 7-helix transmembrane proteins"/>
    <property type="match status" value="1"/>
</dbReference>
<feature type="transmembrane region" description="Helical" evidence="9">
    <location>
        <begin position="308"/>
        <end position="329"/>
    </location>
</feature>
<dbReference type="Pfam" id="PF00001">
    <property type="entry name" value="7tm_1"/>
    <property type="match status" value="1"/>
</dbReference>
<keyword evidence="7 8" id="KW-0675">Receptor</keyword>
<feature type="transmembrane region" description="Helical" evidence="9">
    <location>
        <begin position="157"/>
        <end position="176"/>
    </location>
</feature>
<dbReference type="AlphaFoldDB" id="A0A8X6K2D4"/>
<keyword evidence="12" id="KW-1185">Reference proteome</keyword>
<protein>
    <submittedName>
        <fullName evidence="11">Mesotocin receptor</fullName>
    </submittedName>
</protein>
<feature type="transmembrane region" description="Helical" evidence="9">
    <location>
        <begin position="204"/>
        <end position="233"/>
    </location>
</feature>
<keyword evidence="6 9" id="KW-0472">Membrane</keyword>
<dbReference type="SUPFAM" id="SSF81321">
    <property type="entry name" value="Family A G protein-coupled receptor-like"/>
    <property type="match status" value="1"/>
</dbReference>
<dbReference type="InterPro" id="IPR017452">
    <property type="entry name" value="GPCR_Rhodpsn_7TM"/>
</dbReference>
<keyword evidence="4 8" id="KW-0812">Transmembrane</keyword>
<dbReference type="EMBL" id="BMAO01008951">
    <property type="protein sequence ID" value="GFR27681.1"/>
    <property type="molecule type" value="Genomic_DNA"/>
</dbReference>
<reference evidence="11" key="1">
    <citation type="submission" date="2020-07" db="EMBL/GenBank/DDBJ databases">
        <title>Multicomponent nature underlies the extraordinary mechanical properties of spider dragline silk.</title>
        <authorList>
            <person name="Kono N."/>
            <person name="Nakamura H."/>
            <person name="Mori M."/>
            <person name="Yoshida Y."/>
            <person name="Ohtoshi R."/>
            <person name="Malay A.D."/>
            <person name="Moran D.A.P."/>
            <person name="Tomita M."/>
            <person name="Numata K."/>
            <person name="Arakawa K."/>
        </authorList>
    </citation>
    <scope>NUCLEOTIDE SEQUENCE</scope>
</reference>
<dbReference type="OrthoDB" id="5987909at2759"/>
<evidence type="ECO:0000256" key="9">
    <source>
        <dbReference type="SAM" id="Phobius"/>
    </source>
</evidence>
<evidence type="ECO:0000259" key="10">
    <source>
        <dbReference type="PROSITE" id="PS50262"/>
    </source>
</evidence>
<dbReference type="GO" id="GO:0005886">
    <property type="term" value="C:plasma membrane"/>
    <property type="evidence" value="ECO:0007669"/>
    <property type="project" value="UniProtKB-SubCell"/>
</dbReference>
<feature type="transmembrane region" description="Helical" evidence="9">
    <location>
        <begin position="79"/>
        <end position="101"/>
    </location>
</feature>
<keyword evidence="8" id="KW-0807">Transducer</keyword>
<dbReference type="GO" id="GO:0042277">
    <property type="term" value="F:peptide binding"/>
    <property type="evidence" value="ECO:0007669"/>
    <property type="project" value="TreeGrafter"/>
</dbReference>
<dbReference type="InterPro" id="IPR000276">
    <property type="entry name" value="GPCR_Rhodpsn"/>
</dbReference>
<dbReference type="PROSITE" id="PS00237">
    <property type="entry name" value="G_PROTEIN_RECEP_F1_1"/>
    <property type="match status" value="1"/>
</dbReference>
<evidence type="ECO:0000256" key="7">
    <source>
        <dbReference type="ARBA" id="ARBA00023170"/>
    </source>
</evidence>
<evidence type="ECO:0000256" key="4">
    <source>
        <dbReference type="ARBA" id="ARBA00022692"/>
    </source>
</evidence>
<evidence type="ECO:0000256" key="6">
    <source>
        <dbReference type="ARBA" id="ARBA00023136"/>
    </source>
</evidence>
<evidence type="ECO:0000256" key="1">
    <source>
        <dbReference type="ARBA" id="ARBA00004651"/>
    </source>
</evidence>
<proteinExistence type="inferred from homology"/>
<evidence type="ECO:0000313" key="11">
    <source>
        <dbReference type="EMBL" id="GFR27681.1"/>
    </source>
</evidence>
<feature type="transmembrane region" description="Helical" evidence="9">
    <location>
        <begin position="121"/>
        <end position="145"/>
    </location>
</feature>
<dbReference type="Proteomes" id="UP000887116">
    <property type="component" value="Unassembled WGS sequence"/>
</dbReference>
<keyword evidence="3" id="KW-1003">Cell membrane</keyword>
<evidence type="ECO:0000256" key="5">
    <source>
        <dbReference type="ARBA" id="ARBA00022989"/>
    </source>
</evidence>
<evidence type="ECO:0000313" key="12">
    <source>
        <dbReference type="Proteomes" id="UP000887116"/>
    </source>
</evidence>
<dbReference type="PANTHER" id="PTHR24241">
    <property type="entry name" value="NEUROPEPTIDE RECEPTOR-RELATED G-PROTEIN COUPLED RECEPTOR"/>
    <property type="match status" value="1"/>
</dbReference>
<evidence type="ECO:0000256" key="3">
    <source>
        <dbReference type="ARBA" id="ARBA00022475"/>
    </source>
</evidence>
<dbReference type="GO" id="GO:0032870">
    <property type="term" value="P:cellular response to hormone stimulus"/>
    <property type="evidence" value="ECO:0007669"/>
    <property type="project" value="TreeGrafter"/>
</dbReference>
<feature type="transmembrane region" description="Helical" evidence="9">
    <location>
        <begin position="44"/>
        <end position="67"/>
    </location>
</feature>
<dbReference type="PRINTS" id="PR00237">
    <property type="entry name" value="GPCRRHODOPSN"/>
</dbReference>
<accession>A0A8X6K2D4</accession>
<comment type="caution">
    <text evidence="11">The sequence shown here is derived from an EMBL/GenBank/DDBJ whole genome shotgun (WGS) entry which is preliminary data.</text>
</comment>
<organism evidence="11 12">
    <name type="scientific">Trichonephila clavata</name>
    <name type="common">Joro spider</name>
    <name type="synonym">Nephila clavata</name>
    <dbReference type="NCBI Taxonomy" id="2740835"/>
    <lineage>
        <taxon>Eukaryota</taxon>
        <taxon>Metazoa</taxon>
        <taxon>Ecdysozoa</taxon>
        <taxon>Arthropoda</taxon>
        <taxon>Chelicerata</taxon>
        <taxon>Arachnida</taxon>
        <taxon>Araneae</taxon>
        <taxon>Araneomorphae</taxon>
        <taxon>Entelegynae</taxon>
        <taxon>Araneoidea</taxon>
        <taxon>Nephilidae</taxon>
        <taxon>Trichonephila</taxon>
    </lineage>
</organism>